<organism evidence="1 2">
    <name type="scientific">Reticulomyxa filosa</name>
    <dbReference type="NCBI Taxonomy" id="46433"/>
    <lineage>
        <taxon>Eukaryota</taxon>
        <taxon>Sar</taxon>
        <taxon>Rhizaria</taxon>
        <taxon>Retaria</taxon>
        <taxon>Foraminifera</taxon>
        <taxon>Monothalamids</taxon>
        <taxon>Reticulomyxidae</taxon>
        <taxon>Reticulomyxa</taxon>
    </lineage>
</organism>
<comment type="caution">
    <text evidence="1">The sequence shown here is derived from an EMBL/GenBank/DDBJ whole genome shotgun (WGS) entry which is preliminary data.</text>
</comment>
<accession>X6LFF4</accession>
<reference evidence="1 2" key="1">
    <citation type="journal article" date="2013" name="Curr. Biol.">
        <title>The Genome of the Foraminiferan Reticulomyxa filosa.</title>
        <authorList>
            <person name="Glockner G."/>
            <person name="Hulsmann N."/>
            <person name="Schleicher M."/>
            <person name="Noegel A.A."/>
            <person name="Eichinger L."/>
            <person name="Gallinger C."/>
            <person name="Pawlowski J."/>
            <person name="Sierra R."/>
            <person name="Euteneuer U."/>
            <person name="Pillet L."/>
            <person name="Moustafa A."/>
            <person name="Platzer M."/>
            <person name="Groth M."/>
            <person name="Szafranski K."/>
            <person name="Schliwa M."/>
        </authorList>
    </citation>
    <scope>NUCLEOTIDE SEQUENCE [LARGE SCALE GENOMIC DNA]</scope>
</reference>
<evidence type="ECO:0000313" key="2">
    <source>
        <dbReference type="Proteomes" id="UP000023152"/>
    </source>
</evidence>
<dbReference type="Proteomes" id="UP000023152">
    <property type="component" value="Unassembled WGS sequence"/>
</dbReference>
<protein>
    <submittedName>
        <fullName evidence="1">Uncharacterized protein</fullName>
    </submittedName>
</protein>
<name>X6LFF4_RETFI</name>
<dbReference type="EMBL" id="ASPP01043864">
    <property type="protein sequence ID" value="ETN99454.1"/>
    <property type="molecule type" value="Genomic_DNA"/>
</dbReference>
<sequence>MSSDKTSSDISPDKIVETKIVPDLVDEMLKDLTKIPKTLTQTHMQQLGVYFGDTPVVAKRRELLTAIGNEFSRMIDDHVKSDHKQFPIYVHPSLLFYWSNPYMSSSGMFKELNPNTIPVIQWILKEYRERLSDEENEPVKRYLSALLSVNYEHFKPQRTNSSLIWGPEPNEKNVRIVAHEIAHEIAKPLKDFYETHLLKKDSPLLHLKCNNEQLKLKTQASLFEMGWADDMRKWCNIRGFFSF</sequence>
<dbReference type="AlphaFoldDB" id="X6LFF4"/>
<gene>
    <name evidence="1" type="ORF">RFI_38021</name>
</gene>
<evidence type="ECO:0000313" key="1">
    <source>
        <dbReference type="EMBL" id="ETN99454.1"/>
    </source>
</evidence>
<proteinExistence type="predicted"/>
<keyword evidence="2" id="KW-1185">Reference proteome</keyword>